<sequence>MVFPEEQVGYRKQLKDHINFVSHHLIVVHCQGDGLRGTCALATGIGSLARLAWQLMRTQHYTQVSIRSLGLAAGASIFLRQKSVTTIGPSNVQLAHSISSCHAPKHVMIAS</sequence>
<keyword evidence="1" id="KW-1185">Reference proteome</keyword>
<accession>A0A914VWQ3</accession>
<dbReference type="Proteomes" id="UP000887566">
    <property type="component" value="Unplaced"/>
</dbReference>
<protein>
    <submittedName>
        <fullName evidence="2">Uncharacterized protein</fullName>
    </submittedName>
</protein>
<proteinExistence type="predicted"/>
<evidence type="ECO:0000313" key="1">
    <source>
        <dbReference type="Proteomes" id="UP000887566"/>
    </source>
</evidence>
<reference evidence="2" key="1">
    <citation type="submission" date="2022-11" db="UniProtKB">
        <authorList>
            <consortium name="WormBaseParasite"/>
        </authorList>
    </citation>
    <scope>IDENTIFICATION</scope>
</reference>
<dbReference type="AlphaFoldDB" id="A0A914VWQ3"/>
<organism evidence="1 2">
    <name type="scientific">Plectus sambesii</name>
    <dbReference type="NCBI Taxonomy" id="2011161"/>
    <lineage>
        <taxon>Eukaryota</taxon>
        <taxon>Metazoa</taxon>
        <taxon>Ecdysozoa</taxon>
        <taxon>Nematoda</taxon>
        <taxon>Chromadorea</taxon>
        <taxon>Plectida</taxon>
        <taxon>Plectina</taxon>
        <taxon>Plectoidea</taxon>
        <taxon>Plectidae</taxon>
        <taxon>Plectus</taxon>
    </lineage>
</organism>
<name>A0A914VWQ3_9BILA</name>
<evidence type="ECO:0000313" key="2">
    <source>
        <dbReference type="WBParaSite" id="PSAMB.scaffold2724size21616.g18895.t1"/>
    </source>
</evidence>
<dbReference type="WBParaSite" id="PSAMB.scaffold2724size21616.g18895.t1">
    <property type="protein sequence ID" value="PSAMB.scaffold2724size21616.g18895.t1"/>
    <property type="gene ID" value="PSAMB.scaffold2724size21616.g18895"/>
</dbReference>